<dbReference type="PATRIC" id="fig|59561.3.peg.1593"/>
<dbReference type="GO" id="GO:0005524">
    <property type="term" value="F:ATP binding"/>
    <property type="evidence" value="ECO:0007669"/>
    <property type="project" value="UniProtKB-KW"/>
</dbReference>
<dbReference type="GO" id="GO:0046872">
    <property type="term" value="F:metal ion binding"/>
    <property type="evidence" value="ECO:0007669"/>
    <property type="project" value="UniProtKB-KW"/>
</dbReference>
<evidence type="ECO:0000256" key="2">
    <source>
        <dbReference type="ARBA" id="ARBA00022741"/>
    </source>
</evidence>
<dbReference type="RefSeq" id="WP_062614120.1">
    <property type="nucleotide sequence ID" value="NZ_CALTZF010000035.1"/>
</dbReference>
<name>A0A0W1KIP3_9ACTO</name>
<evidence type="ECO:0000256" key="1">
    <source>
        <dbReference type="ARBA" id="ARBA00010638"/>
    </source>
</evidence>
<reference evidence="7" key="2">
    <citation type="submission" date="2023-05" db="EMBL/GenBank/DDBJ databases">
        <title>Genomic Catalog of Human Bladder Bacteria.</title>
        <authorList>
            <person name="Du J."/>
        </authorList>
    </citation>
    <scope>NUCLEOTIDE SEQUENCE</scope>
    <source>
        <strain evidence="7">UMB1304A</strain>
    </source>
</reference>
<keyword evidence="3 4" id="KW-0067">ATP-binding</keyword>
<dbReference type="OrthoDB" id="3242798at2"/>
<evidence type="ECO:0000313" key="7">
    <source>
        <dbReference type="EMBL" id="MDK8602609.1"/>
    </source>
</evidence>
<accession>A0A0W1KIP3</accession>
<dbReference type="Pfam" id="PF01812">
    <property type="entry name" value="5-FTHF_cyc-lig"/>
    <property type="match status" value="1"/>
</dbReference>
<feature type="binding site" evidence="4">
    <location>
        <position position="64"/>
    </location>
    <ligand>
        <name>substrate</name>
    </ligand>
</feature>
<evidence type="ECO:0000313" key="8">
    <source>
        <dbReference type="Proteomes" id="UP000054404"/>
    </source>
</evidence>
<keyword evidence="8" id="KW-1185">Reference proteome</keyword>
<dbReference type="EMBL" id="JASPDQ010000027">
    <property type="protein sequence ID" value="MDK8602609.1"/>
    <property type="molecule type" value="Genomic_DNA"/>
</dbReference>
<dbReference type="PANTHER" id="PTHR23407:SF1">
    <property type="entry name" value="5-FORMYLTETRAHYDROFOLATE CYCLO-LIGASE"/>
    <property type="match status" value="1"/>
</dbReference>
<evidence type="ECO:0000313" key="6">
    <source>
        <dbReference type="EMBL" id="KTF03472.1"/>
    </source>
</evidence>
<keyword evidence="5" id="KW-0479">Metal-binding</keyword>
<dbReference type="STRING" id="59561.AQZ59_01599"/>
<dbReference type="PIRSF" id="PIRSF006806">
    <property type="entry name" value="FTHF_cligase"/>
    <property type="match status" value="1"/>
</dbReference>
<dbReference type="AlphaFoldDB" id="A0A0W1KIP3"/>
<feature type="binding site" evidence="4">
    <location>
        <position position="69"/>
    </location>
    <ligand>
        <name>substrate</name>
    </ligand>
</feature>
<dbReference type="EMBL" id="LNIZ01000009">
    <property type="protein sequence ID" value="KTF03472.1"/>
    <property type="molecule type" value="Genomic_DNA"/>
</dbReference>
<keyword evidence="5" id="KW-0460">Magnesium</keyword>
<comment type="cofactor">
    <cofactor evidence="5">
        <name>Mg(2+)</name>
        <dbReference type="ChEBI" id="CHEBI:18420"/>
    </cofactor>
</comment>
<sequence>MSISPLSIPDIADVEVEEAKQVLRAAVREHRKQRSKRKLAELAEVWVPTVMDFVGERELVACYVSTNAEPSTAFVLTALHDAGKRVLLPKLGPGLSRAWGYFEPGTELVNMAPGRPPEPEGEAFDNSILAGVDAMILPALALSRNGARLGQGGGWYDRALKQTTPQAAVGAMIFADELLDVSIPQDDMDVRVPYAIFPTEIVPTEAAGQTFPQHL</sequence>
<feature type="binding site" evidence="4">
    <location>
        <begin position="148"/>
        <end position="156"/>
    </location>
    <ligand>
        <name>ATP</name>
        <dbReference type="ChEBI" id="CHEBI:30616"/>
    </ligand>
</feature>
<evidence type="ECO:0000256" key="3">
    <source>
        <dbReference type="ARBA" id="ARBA00022840"/>
    </source>
</evidence>
<keyword evidence="2 4" id="KW-0547">Nucleotide-binding</keyword>
<reference evidence="6 8" key="1">
    <citation type="submission" date="2015-11" db="EMBL/GenBank/DDBJ databases">
        <title>Draft Genome Sequence of the Type Strain Trueperella bernardiae LCDC 89-0504T, Isolated from Blood Culture.</title>
        <authorList>
            <person name="Bernier A.-M."/>
            <person name="Bernard K."/>
        </authorList>
    </citation>
    <scope>NUCLEOTIDE SEQUENCE [LARGE SCALE GENOMIC DNA]</scope>
    <source>
        <strain evidence="6 8">LCDC 89-0504</strain>
    </source>
</reference>
<dbReference type="GO" id="GO:0035999">
    <property type="term" value="P:tetrahydrofolate interconversion"/>
    <property type="evidence" value="ECO:0007669"/>
    <property type="project" value="TreeGrafter"/>
</dbReference>
<dbReference type="InterPro" id="IPR037171">
    <property type="entry name" value="NagB/RpiA_transferase-like"/>
</dbReference>
<comment type="similarity">
    <text evidence="1 5">Belongs to the 5-formyltetrahydrofolate cyclo-ligase family.</text>
</comment>
<gene>
    <name evidence="6" type="ORF">AQZ59_01599</name>
    <name evidence="7" type="ORF">QP858_09080</name>
</gene>
<proteinExistence type="inferred from homology"/>
<dbReference type="InterPro" id="IPR002698">
    <property type="entry name" value="FTHF_cligase"/>
</dbReference>
<protein>
    <recommendedName>
        <fullName evidence="5">5-formyltetrahydrofolate cyclo-ligase</fullName>
        <ecNumber evidence="5">6.3.3.2</ecNumber>
    </recommendedName>
</protein>
<dbReference type="EC" id="6.3.3.2" evidence="5"/>
<dbReference type="Proteomes" id="UP000054404">
    <property type="component" value="Unassembled WGS sequence"/>
</dbReference>
<comment type="catalytic activity">
    <reaction evidence="5">
        <text>(6S)-5-formyl-5,6,7,8-tetrahydrofolate + ATP = (6R)-5,10-methenyltetrahydrofolate + ADP + phosphate</text>
        <dbReference type="Rhea" id="RHEA:10488"/>
        <dbReference type="ChEBI" id="CHEBI:30616"/>
        <dbReference type="ChEBI" id="CHEBI:43474"/>
        <dbReference type="ChEBI" id="CHEBI:57455"/>
        <dbReference type="ChEBI" id="CHEBI:57457"/>
        <dbReference type="ChEBI" id="CHEBI:456216"/>
        <dbReference type="EC" id="6.3.3.2"/>
    </reaction>
</comment>
<evidence type="ECO:0000256" key="4">
    <source>
        <dbReference type="PIRSR" id="PIRSR006806-1"/>
    </source>
</evidence>
<dbReference type="Proteomes" id="UP001225576">
    <property type="component" value="Unassembled WGS sequence"/>
</dbReference>
<keyword evidence="6" id="KW-0436">Ligase</keyword>
<organism evidence="6 8">
    <name type="scientific">Trueperella bernardiae</name>
    <dbReference type="NCBI Taxonomy" id="59561"/>
    <lineage>
        <taxon>Bacteria</taxon>
        <taxon>Bacillati</taxon>
        <taxon>Actinomycetota</taxon>
        <taxon>Actinomycetes</taxon>
        <taxon>Actinomycetales</taxon>
        <taxon>Actinomycetaceae</taxon>
        <taxon>Trueperella</taxon>
    </lineage>
</organism>
<evidence type="ECO:0000256" key="5">
    <source>
        <dbReference type="RuleBase" id="RU361279"/>
    </source>
</evidence>
<dbReference type="InterPro" id="IPR024185">
    <property type="entry name" value="FTHF_cligase-like_sf"/>
</dbReference>
<feature type="binding site" evidence="4">
    <location>
        <begin position="20"/>
        <end position="24"/>
    </location>
    <ligand>
        <name>ATP</name>
        <dbReference type="ChEBI" id="CHEBI:30616"/>
    </ligand>
</feature>
<comment type="caution">
    <text evidence="6">The sequence shown here is derived from an EMBL/GenBank/DDBJ whole genome shotgun (WGS) entry which is preliminary data.</text>
</comment>
<dbReference type="GO" id="GO:0009396">
    <property type="term" value="P:folic acid-containing compound biosynthetic process"/>
    <property type="evidence" value="ECO:0007669"/>
    <property type="project" value="TreeGrafter"/>
</dbReference>
<dbReference type="PANTHER" id="PTHR23407">
    <property type="entry name" value="ATPASE INHIBITOR/5-FORMYLTETRAHYDROFOLATE CYCLO-LIGASE"/>
    <property type="match status" value="1"/>
</dbReference>
<dbReference type="Gene3D" id="3.40.50.10420">
    <property type="entry name" value="NagB/RpiA/CoA transferase-like"/>
    <property type="match status" value="1"/>
</dbReference>
<dbReference type="NCBIfam" id="TIGR02727">
    <property type="entry name" value="MTHFS_bact"/>
    <property type="match status" value="1"/>
</dbReference>
<dbReference type="SUPFAM" id="SSF100950">
    <property type="entry name" value="NagB/RpiA/CoA transferase-like"/>
    <property type="match status" value="1"/>
</dbReference>
<dbReference type="GO" id="GO:0030272">
    <property type="term" value="F:5-formyltetrahydrofolate cyclo-ligase activity"/>
    <property type="evidence" value="ECO:0007669"/>
    <property type="project" value="UniProtKB-EC"/>
</dbReference>